<evidence type="ECO:0000313" key="1">
    <source>
        <dbReference type="EMBL" id="QSE87396.1"/>
    </source>
</evidence>
<evidence type="ECO:0000313" key="2">
    <source>
        <dbReference type="Proteomes" id="UP000662986"/>
    </source>
</evidence>
<sequence>MTTYTVRGGRNGSRVHVTWTDGTLSGDPPTVDLMQVEAELALLHPQDRLSWAQMVDPEQLLPADPLSEPTATWRLIQSVFDTVQSGEGDLPTEAVDVLAGR</sequence>
<accession>A0A974ZRE3</accession>
<dbReference type="Proteomes" id="UP000662986">
    <property type="component" value="Plasmid unnamed5"/>
</dbReference>
<reference evidence="1 2" key="1">
    <citation type="journal article" date="2021" name="Microbiol. Resour. Announc.">
        <title>Complete Genome Sequences of Two Rhodococcus sp. Strains with Large and Linear Chromosomes, Isolated from Apple Rhizosphere.</title>
        <authorList>
            <person name="Benning S."/>
            <person name="Brugnone N."/>
            <person name="Siani R."/>
            <person name="Kublik S."/>
            <person name="Schloter M."/>
            <person name="Rad V."/>
        </authorList>
    </citation>
    <scope>NUCLEOTIDE SEQUENCE [LARGE SCALE GENOMIC DNA]</scope>
    <source>
        <strain evidence="1 2">R79</strain>
    </source>
</reference>
<protein>
    <submittedName>
        <fullName evidence="1">Uncharacterized protein</fullName>
    </submittedName>
</protein>
<name>A0A974ZRE3_9NOCA</name>
<dbReference type="EMBL" id="CP070614">
    <property type="protein sequence ID" value="QSE87396.1"/>
    <property type="molecule type" value="Genomic_DNA"/>
</dbReference>
<keyword evidence="2" id="KW-1185">Reference proteome</keyword>
<geneLocation type="plasmid" evidence="1 2">
    <name>unnamed5</name>
</geneLocation>
<organism evidence="1 2">
    <name type="scientific">Rhodococcus pseudokoreensis</name>
    <dbReference type="NCBI Taxonomy" id="2811421"/>
    <lineage>
        <taxon>Bacteria</taxon>
        <taxon>Bacillati</taxon>
        <taxon>Actinomycetota</taxon>
        <taxon>Actinomycetes</taxon>
        <taxon>Mycobacteriales</taxon>
        <taxon>Nocardiaceae</taxon>
        <taxon>Rhodococcus</taxon>
    </lineage>
</organism>
<proteinExistence type="predicted"/>
<reference evidence="1 2" key="2">
    <citation type="journal article" date="2022" name="Arch. Microbiol.">
        <title>Rhodococcus pseudokoreensis sp. nov. isolated from the rhizosphere of young M26 apple rootstocks.</title>
        <authorList>
            <person name="Kampfer P."/>
            <person name="Glaeser S.P."/>
            <person name="Blom J."/>
            <person name="Wolf J."/>
            <person name="Benning S."/>
            <person name="Schloter M."/>
            <person name="Neumann-Schaal M."/>
        </authorList>
    </citation>
    <scope>NUCLEOTIDE SEQUENCE [LARGE SCALE GENOMIC DNA]</scope>
    <source>
        <strain evidence="1 2">R79</strain>
    </source>
</reference>
<gene>
    <name evidence="1" type="ORF">JWS13_01775</name>
</gene>
<dbReference type="RefSeq" id="WP_005254520.1">
    <property type="nucleotide sequence ID" value="NZ_CP070614.1"/>
</dbReference>
<keyword evidence="1" id="KW-0614">Plasmid</keyword>